<protein>
    <recommendedName>
        <fullName evidence="3">DUF4397 domain-containing protein</fullName>
    </recommendedName>
</protein>
<dbReference type="PROSITE" id="PS51257">
    <property type="entry name" value="PROKAR_LIPOPROTEIN"/>
    <property type="match status" value="1"/>
</dbReference>
<comment type="caution">
    <text evidence="1">The sequence shown here is derived from an EMBL/GenBank/DDBJ whole genome shotgun (WGS) entry which is preliminary data.</text>
</comment>
<gene>
    <name evidence="1" type="ORF">QTN47_03910</name>
</gene>
<evidence type="ECO:0000313" key="2">
    <source>
        <dbReference type="Proteomes" id="UP001560573"/>
    </source>
</evidence>
<dbReference type="Proteomes" id="UP001560573">
    <property type="component" value="Unassembled WGS sequence"/>
</dbReference>
<keyword evidence="2" id="KW-1185">Reference proteome</keyword>
<evidence type="ECO:0008006" key="3">
    <source>
        <dbReference type="Google" id="ProtNLM"/>
    </source>
</evidence>
<organism evidence="1 2">
    <name type="scientific">Danxiaibacter flavus</name>
    <dbReference type="NCBI Taxonomy" id="3049108"/>
    <lineage>
        <taxon>Bacteria</taxon>
        <taxon>Pseudomonadati</taxon>
        <taxon>Bacteroidota</taxon>
        <taxon>Chitinophagia</taxon>
        <taxon>Chitinophagales</taxon>
        <taxon>Chitinophagaceae</taxon>
        <taxon>Danxiaibacter</taxon>
    </lineage>
</organism>
<proteinExistence type="predicted"/>
<name>A0ABV3Z9S9_9BACT</name>
<accession>A0ABV3Z9S9</accession>
<dbReference type="RefSeq" id="WP_369328018.1">
    <property type="nucleotide sequence ID" value="NZ_JAULBC010000001.1"/>
</dbReference>
<sequence length="297" mass="33344">MLRIFVYSLLGYVIAAGCKKDLANTVAQDNYQGQEKVYQVSYSMKGFGITDKSSLTNKETAANDYLDYLFYGAYDSTGKLVRKIEQAKRAGTEFGTISNSLKSGNYTIVLAATKDSILYTSGVDQLNTLQLSGQFPQDIFYKKFSLNIADRDTSFDNIRLDRLTGLLEIVLTDTVTYTNISMLVTSIDNSPGFYNVAGDSLTGTIATYHEYHSLLFGSQDPSTFFDGFYWGTNQPLTLKIIALDWSRHFYMQRIIQNVHIYPNKKTVLTGNFMSGTETSTASRISYSVDKRTVTQHF</sequence>
<dbReference type="EMBL" id="JAULBC010000001">
    <property type="protein sequence ID" value="MEX6686622.1"/>
    <property type="molecule type" value="Genomic_DNA"/>
</dbReference>
<reference evidence="1 2" key="1">
    <citation type="submission" date="2023-07" db="EMBL/GenBank/DDBJ databases">
        <authorList>
            <person name="Lian W.-H."/>
        </authorList>
    </citation>
    <scope>NUCLEOTIDE SEQUENCE [LARGE SCALE GENOMIC DNA]</scope>
    <source>
        <strain evidence="1 2">SYSU DXS3180</strain>
    </source>
</reference>
<evidence type="ECO:0000313" key="1">
    <source>
        <dbReference type="EMBL" id="MEX6686622.1"/>
    </source>
</evidence>